<protein>
    <submittedName>
        <fullName evidence="3">Uncharacterized protein</fullName>
    </submittedName>
</protein>
<evidence type="ECO:0000256" key="1">
    <source>
        <dbReference type="SAM" id="MobiDB-lite"/>
    </source>
</evidence>
<feature type="region of interest" description="Disordered" evidence="1">
    <location>
        <begin position="82"/>
        <end position="111"/>
    </location>
</feature>
<keyword evidence="2" id="KW-1133">Transmembrane helix</keyword>
<keyword evidence="2" id="KW-0812">Transmembrane</keyword>
<comment type="caution">
    <text evidence="3">The sequence shown here is derived from an EMBL/GenBank/DDBJ whole genome shotgun (WGS) entry which is preliminary data.</text>
</comment>
<organism evidence="3 4">
    <name type="scientific">Rhododendron simsii</name>
    <name type="common">Sims's rhododendron</name>
    <dbReference type="NCBI Taxonomy" id="118357"/>
    <lineage>
        <taxon>Eukaryota</taxon>
        <taxon>Viridiplantae</taxon>
        <taxon>Streptophyta</taxon>
        <taxon>Embryophyta</taxon>
        <taxon>Tracheophyta</taxon>
        <taxon>Spermatophyta</taxon>
        <taxon>Magnoliopsida</taxon>
        <taxon>eudicotyledons</taxon>
        <taxon>Gunneridae</taxon>
        <taxon>Pentapetalae</taxon>
        <taxon>asterids</taxon>
        <taxon>Ericales</taxon>
        <taxon>Ericaceae</taxon>
        <taxon>Ericoideae</taxon>
        <taxon>Rhodoreae</taxon>
        <taxon>Rhododendron</taxon>
    </lineage>
</organism>
<proteinExistence type="predicted"/>
<feature type="transmembrane region" description="Helical" evidence="2">
    <location>
        <begin position="50"/>
        <end position="71"/>
    </location>
</feature>
<evidence type="ECO:0000256" key="2">
    <source>
        <dbReference type="SAM" id="Phobius"/>
    </source>
</evidence>
<sequence length="131" mass="15657">MQGVNGWCNEDIPNVAHSQDDRSFQFAKSSEAYNFNGHNLSQHMLAIENAVRTLIIIGIVICVLLLVVLVLQRIKTSPFYRERSFDKERNRRDKEQRQREEQQRLRDEQRQREFDELKAMMMRHMHGRDNV</sequence>
<dbReference type="Proteomes" id="UP000626092">
    <property type="component" value="Unassembled WGS sequence"/>
</dbReference>
<keyword evidence="4" id="KW-1185">Reference proteome</keyword>
<evidence type="ECO:0000313" key="3">
    <source>
        <dbReference type="EMBL" id="KAF7130022.1"/>
    </source>
</evidence>
<dbReference type="EMBL" id="WJXA01000010">
    <property type="protein sequence ID" value="KAF7130022.1"/>
    <property type="molecule type" value="Genomic_DNA"/>
</dbReference>
<name>A0A834LCW4_RHOSS</name>
<evidence type="ECO:0000313" key="4">
    <source>
        <dbReference type="Proteomes" id="UP000626092"/>
    </source>
</evidence>
<gene>
    <name evidence="3" type="ORF">RHSIM_Rhsim10G0025000</name>
</gene>
<reference evidence="3" key="1">
    <citation type="submission" date="2019-11" db="EMBL/GenBank/DDBJ databases">
        <authorList>
            <person name="Liu Y."/>
            <person name="Hou J."/>
            <person name="Li T.-Q."/>
            <person name="Guan C.-H."/>
            <person name="Wu X."/>
            <person name="Wu H.-Z."/>
            <person name="Ling F."/>
            <person name="Zhang R."/>
            <person name="Shi X.-G."/>
            <person name="Ren J.-P."/>
            <person name="Chen E.-F."/>
            <person name="Sun J.-M."/>
        </authorList>
    </citation>
    <scope>NUCLEOTIDE SEQUENCE</scope>
    <source>
        <strain evidence="3">Adult_tree_wgs_1</strain>
        <tissue evidence="3">Leaves</tissue>
    </source>
</reference>
<keyword evidence="2" id="KW-0472">Membrane</keyword>
<dbReference type="AlphaFoldDB" id="A0A834LCW4"/>
<accession>A0A834LCW4</accession>